<dbReference type="SUPFAM" id="SSF55729">
    <property type="entry name" value="Acyl-CoA N-acyltransferases (Nat)"/>
    <property type="match status" value="1"/>
</dbReference>
<dbReference type="RefSeq" id="WP_089022604.1">
    <property type="nucleotide sequence ID" value="NZ_NIQC01000002.1"/>
</dbReference>
<evidence type="ECO:0000256" key="4">
    <source>
        <dbReference type="ARBA" id="ARBA00023315"/>
    </source>
</evidence>
<reference evidence="6 7" key="1">
    <citation type="submission" date="2017-06" db="EMBL/GenBank/DDBJ databases">
        <title>Draft Genome Sequence of Natranaerobius trueperi halophilic, alkalithermophilic bacteria from soda lakes.</title>
        <authorList>
            <person name="Zhao B."/>
        </authorList>
    </citation>
    <scope>NUCLEOTIDE SEQUENCE [LARGE SCALE GENOMIC DNA]</scope>
    <source>
        <strain evidence="6 7">DSM 18760</strain>
    </source>
</reference>
<sequence>MIEKTFSDYSIRGMVKDDISKVMEIEKCSFNSPWSENAFFHELEKNFLATYFVFEHIHEEGKELFAYGGYWLIQDDCHITNIAVDPNYRGIGVGRVVLISLLTHAKERGATRATLEVRKSNESAIRLYQKLGFEQLGIRPNYYQDNNEDAIIMYKIIEK</sequence>
<evidence type="ECO:0000256" key="2">
    <source>
        <dbReference type="ARBA" id="ARBA00022490"/>
    </source>
</evidence>
<keyword evidence="3 6" id="KW-0808">Transferase</keyword>
<dbReference type="PANTHER" id="PTHR43420">
    <property type="entry name" value="ACETYLTRANSFERASE"/>
    <property type="match status" value="1"/>
</dbReference>
<feature type="domain" description="N-acetyltransferase" evidence="5">
    <location>
        <begin position="9"/>
        <end position="158"/>
    </location>
</feature>
<organism evidence="6 7">
    <name type="scientific">Natranaerobius trueperi</name>
    <dbReference type="NCBI Taxonomy" id="759412"/>
    <lineage>
        <taxon>Bacteria</taxon>
        <taxon>Bacillati</taxon>
        <taxon>Bacillota</taxon>
        <taxon>Clostridia</taxon>
        <taxon>Natranaerobiales</taxon>
        <taxon>Natranaerobiaceae</taxon>
        <taxon>Natranaerobius</taxon>
    </lineage>
</organism>
<dbReference type="EMBL" id="NIQC01000002">
    <property type="protein sequence ID" value="OWZ84799.1"/>
    <property type="molecule type" value="Genomic_DNA"/>
</dbReference>
<accession>A0A226C2X3</accession>
<dbReference type="Proteomes" id="UP000214588">
    <property type="component" value="Unassembled WGS sequence"/>
</dbReference>
<evidence type="ECO:0000256" key="1">
    <source>
        <dbReference type="ARBA" id="ARBA00005395"/>
    </source>
</evidence>
<evidence type="ECO:0000259" key="5">
    <source>
        <dbReference type="PROSITE" id="PS51186"/>
    </source>
</evidence>
<dbReference type="OrthoDB" id="9794566at2"/>
<dbReference type="GO" id="GO:0008080">
    <property type="term" value="F:N-acetyltransferase activity"/>
    <property type="evidence" value="ECO:0007669"/>
    <property type="project" value="InterPro"/>
</dbReference>
<keyword evidence="4" id="KW-0012">Acyltransferase</keyword>
<evidence type="ECO:0000256" key="3">
    <source>
        <dbReference type="ARBA" id="ARBA00022679"/>
    </source>
</evidence>
<dbReference type="PROSITE" id="PS51186">
    <property type="entry name" value="GNAT"/>
    <property type="match status" value="1"/>
</dbReference>
<dbReference type="AlphaFoldDB" id="A0A226C2X3"/>
<comment type="caution">
    <text evidence="6">The sequence shown here is derived from an EMBL/GenBank/DDBJ whole genome shotgun (WGS) entry which is preliminary data.</text>
</comment>
<dbReference type="PANTHER" id="PTHR43420:SF44">
    <property type="entry name" value="ACETYLTRANSFERASE YPEA"/>
    <property type="match status" value="1"/>
</dbReference>
<keyword evidence="7" id="KW-1185">Reference proteome</keyword>
<dbReference type="InterPro" id="IPR016181">
    <property type="entry name" value="Acyl_CoA_acyltransferase"/>
</dbReference>
<dbReference type="InterPro" id="IPR050680">
    <property type="entry name" value="YpeA/RimI_acetyltransf"/>
</dbReference>
<name>A0A226C2X3_9FIRM</name>
<dbReference type="Gene3D" id="3.40.630.30">
    <property type="match status" value="1"/>
</dbReference>
<dbReference type="CDD" id="cd04301">
    <property type="entry name" value="NAT_SF"/>
    <property type="match status" value="1"/>
</dbReference>
<evidence type="ECO:0000313" key="6">
    <source>
        <dbReference type="EMBL" id="OWZ84799.1"/>
    </source>
</evidence>
<dbReference type="InterPro" id="IPR000182">
    <property type="entry name" value="GNAT_dom"/>
</dbReference>
<protein>
    <submittedName>
        <fullName evidence="6">Ribosomal-protein-alanine N-acetyltransferase</fullName>
    </submittedName>
</protein>
<proteinExistence type="inferred from homology"/>
<dbReference type="Pfam" id="PF00583">
    <property type="entry name" value="Acetyltransf_1"/>
    <property type="match status" value="1"/>
</dbReference>
<dbReference type="InterPro" id="IPR006464">
    <property type="entry name" value="AcTrfase_RimI/Ard1"/>
</dbReference>
<dbReference type="NCBIfam" id="TIGR01575">
    <property type="entry name" value="rimI"/>
    <property type="match status" value="1"/>
</dbReference>
<keyword evidence="2" id="KW-0963">Cytoplasm</keyword>
<gene>
    <name evidence="6" type="primary">rimI</name>
    <name evidence="6" type="ORF">CDO51_01925</name>
</gene>
<evidence type="ECO:0000313" key="7">
    <source>
        <dbReference type="Proteomes" id="UP000214588"/>
    </source>
</evidence>
<comment type="similarity">
    <text evidence="1">Belongs to the acetyltransferase family. RimI subfamily.</text>
</comment>